<dbReference type="PANTHER" id="PTHR31793:SF27">
    <property type="entry name" value="NOVEL THIOESTERASE SUPERFAMILY DOMAIN AND SAPOSIN A-TYPE DOMAIN CONTAINING PROTEIN (0610012H03RIK)"/>
    <property type="match status" value="1"/>
</dbReference>
<comment type="similarity">
    <text evidence="1">Belongs to the 4-hydroxybenzoyl-CoA thioesterase family.</text>
</comment>
<name>A0ABR6XRJ3_9BURK</name>
<evidence type="ECO:0000256" key="1">
    <source>
        <dbReference type="ARBA" id="ARBA00005953"/>
    </source>
</evidence>
<evidence type="ECO:0000313" key="4">
    <source>
        <dbReference type="Proteomes" id="UP000643610"/>
    </source>
</evidence>
<dbReference type="Proteomes" id="UP000643610">
    <property type="component" value="Unassembled WGS sequence"/>
</dbReference>
<comment type="caution">
    <text evidence="3">The sequence shown here is derived from an EMBL/GenBank/DDBJ whole genome shotgun (WGS) entry which is preliminary data.</text>
</comment>
<gene>
    <name evidence="3" type="ORF">H8K33_10620</name>
</gene>
<evidence type="ECO:0000256" key="2">
    <source>
        <dbReference type="ARBA" id="ARBA00022801"/>
    </source>
</evidence>
<dbReference type="Gene3D" id="3.10.129.10">
    <property type="entry name" value="Hotdog Thioesterase"/>
    <property type="match status" value="1"/>
</dbReference>
<reference evidence="3 4" key="1">
    <citation type="submission" date="2020-08" db="EMBL/GenBank/DDBJ databases">
        <title>Novel species isolated from subtropical streams in China.</title>
        <authorList>
            <person name="Lu H."/>
        </authorList>
    </citation>
    <scope>NUCLEOTIDE SEQUENCE [LARGE SCALE GENOMIC DNA]</scope>
    <source>
        <strain evidence="3 4">KCTC 52442</strain>
    </source>
</reference>
<accession>A0ABR6XRJ3</accession>
<dbReference type="CDD" id="cd00586">
    <property type="entry name" value="4HBT"/>
    <property type="match status" value="1"/>
</dbReference>
<dbReference type="Pfam" id="PF13279">
    <property type="entry name" value="4HBT_2"/>
    <property type="match status" value="1"/>
</dbReference>
<keyword evidence="2" id="KW-0378">Hydrolase</keyword>
<organism evidence="3 4">
    <name type="scientific">Undibacterium amnicola</name>
    <dbReference type="NCBI Taxonomy" id="1834038"/>
    <lineage>
        <taxon>Bacteria</taxon>
        <taxon>Pseudomonadati</taxon>
        <taxon>Pseudomonadota</taxon>
        <taxon>Betaproteobacteria</taxon>
        <taxon>Burkholderiales</taxon>
        <taxon>Oxalobacteraceae</taxon>
        <taxon>Undibacterium</taxon>
    </lineage>
</organism>
<dbReference type="RefSeq" id="WP_186891019.1">
    <property type="nucleotide sequence ID" value="NZ_JACOFU010000004.1"/>
</dbReference>
<evidence type="ECO:0000313" key="3">
    <source>
        <dbReference type="EMBL" id="MBC3831963.1"/>
    </source>
</evidence>
<dbReference type="SUPFAM" id="SSF54637">
    <property type="entry name" value="Thioesterase/thiol ester dehydrase-isomerase"/>
    <property type="match status" value="1"/>
</dbReference>
<keyword evidence="4" id="KW-1185">Reference proteome</keyword>
<dbReference type="PANTHER" id="PTHR31793">
    <property type="entry name" value="4-HYDROXYBENZOYL-COA THIOESTERASE FAMILY MEMBER"/>
    <property type="match status" value="1"/>
</dbReference>
<proteinExistence type="inferred from homology"/>
<dbReference type="EMBL" id="JACOFU010000004">
    <property type="protein sequence ID" value="MBC3831963.1"/>
    <property type="molecule type" value="Genomic_DNA"/>
</dbReference>
<dbReference type="InterPro" id="IPR029069">
    <property type="entry name" value="HotDog_dom_sf"/>
</dbReference>
<protein>
    <submittedName>
        <fullName evidence="3">Acyl-CoA thioesterase</fullName>
    </submittedName>
</protein>
<dbReference type="InterPro" id="IPR050563">
    <property type="entry name" value="4-hydroxybenzoyl-CoA_TE"/>
</dbReference>
<sequence>MSKIIRKNKQISKWFAETELQVQFFDLDPMQIVWHGNYVKYLEIVRCALLDKINYNYEQMRASGYAWPVIDMQLRYIASASFGQKLTLRAEIVEWENRLVINYLISDASNGQRLTRASTTQVAVDIHKGEMCFVSPPILFEKLGIPAC</sequence>